<evidence type="ECO:0000313" key="1">
    <source>
        <dbReference type="EMBL" id="ATQ77270.1"/>
    </source>
</evidence>
<proteinExistence type="predicted"/>
<keyword evidence="2" id="KW-1185">Reference proteome</keyword>
<evidence type="ECO:0000313" key="2">
    <source>
        <dbReference type="Proteomes" id="UP000229897"/>
    </source>
</evidence>
<name>A0A2D2DQM0_9BURK</name>
<dbReference type="RefSeq" id="WP_099879292.1">
    <property type="nucleotide sequence ID" value="NZ_CP024608.1"/>
</dbReference>
<dbReference type="EMBL" id="CP024608">
    <property type="protein sequence ID" value="ATQ77270.1"/>
    <property type="molecule type" value="Genomic_DNA"/>
</dbReference>
<dbReference type="AlphaFoldDB" id="A0A2D2DQM0"/>
<protein>
    <submittedName>
        <fullName evidence="1">Uncharacterized protein</fullName>
    </submittedName>
</protein>
<gene>
    <name evidence="1" type="ORF">CR152_24175</name>
</gene>
<reference evidence="1" key="1">
    <citation type="submission" date="2017-10" db="EMBL/GenBank/DDBJ databases">
        <title>Massilia psychrophilum sp. nov., a novel purple-pigmented bacterium isolated from Tianshan glacier, Xinjiang Municipality, China.</title>
        <authorList>
            <person name="Wang H."/>
        </authorList>
    </citation>
    <scope>NUCLEOTIDE SEQUENCE [LARGE SCALE GENOMIC DNA]</scope>
    <source>
        <strain evidence="1">B2</strain>
    </source>
</reference>
<organism evidence="1 2">
    <name type="scientific">Massilia violaceinigra</name>
    <dbReference type="NCBI Taxonomy" id="2045208"/>
    <lineage>
        <taxon>Bacteria</taxon>
        <taxon>Pseudomonadati</taxon>
        <taxon>Pseudomonadota</taxon>
        <taxon>Betaproteobacteria</taxon>
        <taxon>Burkholderiales</taxon>
        <taxon>Oxalobacteraceae</taxon>
        <taxon>Telluria group</taxon>
        <taxon>Massilia</taxon>
    </lineage>
</organism>
<dbReference type="KEGG" id="mass:CR152_24175"/>
<dbReference type="Proteomes" id="UP000229897">
    <property type="component" value="Chromosome"/>
</dbReference>
<sequence length="124" mass="13881">MAADWLDIKFLQNIMTTPYSYVIGEIFFTGSMDALSSLLTASGLPNSVGEWAIRLDGYPTFFEIAFVGNLSPEEPYHVDGDGYGMQLDAVALWCDKLTSCLMKNAIKHEFVHCTHDEELCVYRA</sequence>
<accession>A0A2D2DQM0</accession>